<protein>
    <recommendedName>
        <fullName evidence="9">ZIP family zinc transporter</fullName>
    </recommendedName>
</protein>
<reference evidence="7 8" key="1">
    <citation type="submission" date="2022-03" db="EMBL/GenBank/DDBJ databases">
        <title>Complete genome analysis of Roseomonas KG 17.1 : a prolific producer of plant growth promoters.</title>
        <authorList>
            <person name="Saadouli I."/>
            <person name="Najjari A."/>
            <person name="Mosbah A."/>
            <person name="Ouzari H.I."/>
        </authorList>
    </citation>
    <scope>NUCLEOTIDE SEQUENCE [LARGE SCALE GENOMIC DNA]</scope>
    <source>
        <strain evidence="7 8">KG17-1</strain>
    </source>
</reference>
<keyword evidence="6" id="KW-1133">Transmembrane helix</keyword>
<feature type="transmembrane region" description="Helical" evidence="6">
    <location>
        <begin position="71"/>
        <end position="90"/>
    </location>
</feature>
<feature type="transmembrane region" description="Helical" evidence="6">
    <location>
        <begin position="206"/>
        <end position="228"/>
    </location>
</feature>
<dbReference type="Proteomes" id="UP001201985">
    <property type="component" value="Unassembled WGS sequence"/>
</dbReference>
<evidence type="ECO:0000256" key="2">
    <source>
        <dbReference type="ARBA" id="ARBA00006939"/>
    </source>
</evidence>
<evidence type="ECO:0000256" key="1">
    <source>
        <dbReference type="ARBA" id="ARBA00004651"/>
    </source>
</evidence>
<evidence type="ECO:0000313" key="8">
    <source>
        <dbReference type="Proteomes" id="UP001201985"/>
    </source>
</evidence>
<feature type="transmembrane region" description="Helical" evidence="6">
    <location>
        <begin position="38"/>
        <end position="59"/>
    </location>
</feature>
<comment type="caution">
    <text evidence="7">The sequence shown here is derived from an EMBL/GenBank/DDBJ whole genome shotgun (WGS) entry which is preliminary data.</text>
</comment>
<dbReference type="PANTHER" id="PTHR11040:SF211">
    <property type="entry name" value="ZINC TRANSPORTER ZIP11"/>
    <property type="match status" value="1"/>
</dbReference>
<evidence type="ECO:0000256" key="6">
    <source>
        <dbReference type="SAM" id="Phobius"/>
    </source>
</evidence>
<dbReference type="EMBL" id="JALBUU010000004">
    <property type="protein sequence ID" value="MCI0753704.1"/>
    <property type="molecule type" value="Genomic_DNA"/>
</dbReference>
<organism evidence="7 8">
    <name type="scientific">Teichococcus vastitatis</name>
    <dbReference type="NCBI Taxonomy" id="2307076"/>
    <lineage>
        <taxon>Bacteria</taxon>
        <taxon>Pseudomonadati</taxon>
        <taxon>Pseudomonadota</taxon>
        <taxon>Alphaproteobacteria</taxon>
        <taxon>Acetobacterales</taxon>
        <taxon>Roseomonadaceae</taxon>
        <taxon>Roseomonas</taxon>
    </lineage>
</organism>
<dbReference type="PANTHER" id="PTHR11040">
    <property type="entry name" value="ZINC/IRON TRANSPORTER"/>
    <property type="match status" value="1"/>
</dbReference>
<feature type="region of interest" description="Disordered" evidence="5">
    <location>
        <begin position="93"/>
        <end position="114"/>
    </location>
</feature>
<sequence>MLQSLPVALQAGIWGLLGASSLVLGAALAFLVRLPRRVTAGIMAFGCGVLISAVAYNLIEDGFEQGGLWPVAGGALAGSVAYTVANILVARSGGRHRKRSDRQPAGGAKEGQEGSGGMAIVVGSLLDGIPESVVLGVGLLSGGQVSLPMLAAIFLSNFPEGLSSAVGMRRAGRGRGYVLGLWAGIAALSALAALAGAALLGDAPPALLASVNAVAAGALLTMIADTMIPEAVADEHNGTGLLVVLGLLVAFALSQLGG</sequence>
<keyword evidence="8" id="KW-1185">Reference proteome</keyword>
<evidence type="ECO:0000256" key="4">
    <source>
        <dbReference type="ARBA" id="ARBA00022833"/>
    </source>
</evidence>
<name>A0ABS9W336_9PROT</name>
<feature type="transmembrane region" description="Helical" evidence="6">
    <location>
        <begin position="12"/>
        <end position="31"/>
    </location>
</feature>
<accession>A0ABS9W336</accession>
<evidence type="ECO:0000313" key="7">
    <source>
        <dbReference type="EMBL" id="MCI0753704.1"/>
    </source>
</evidence>
<keyword evidence="6" id="KW-0812">Transmembrane</keyword>
<gene>
    <name evidence="7" type="ORF">MON41_08020</name>
</gene>
<proteinExistence type="inferred from homology"/>
<keyword evidence="4" id="KW-0862">Zinc</keyword>
<feature type="transmembrane region" description="Helical" evidence="6">
    <location>
        <begin position="240"/>
        <end position="257"/>
    </location>
</feature>
<keyword evidence="6" id="KW-0472">Membrane</keyword>
<evidence type="ECO:0008006" key="9">
    <source>
        <dbReference type="Google" id="ProtNLM"/>
    </source>
</evidence>
<comment type="similarity">
    <text evidence="2">Belongs to the ZIP transporter (TC 2.A.5) family.</text>
</comment>
<dbReference type="RefSeq" id="WP_202910602.1">
    <property type="nucleotide sequence ID" value="NZ_JALBUU010000004.1"/>
</dbReference>
<feature type="transmembrane region" description="Helical" evidence="6">
    <location>
        <begin position="177"/>
        <end position="200"/>
    </location>
</feature>
<comment type="subcellular location">
    <subcellularLocation>
        <location evidence="1">Cell membrane</location>
        <topology evidence="1">Multi-pass membrane protein</topology>
    </subcellularLocation>
</comment>
<evidence type="ECO:0000256" key="3">
    <source>
        <dbReference type="ARBA" id="ARBA00022475"/>
    </source>
</evidence>
<keyword evidence="3" id="KW-1003">Cell membrane</keyword>
<evidence type="ECO:0000256" key="5">
    <source>
        <dbReference type="SAM" id="MobiDB-lite"/>
    </source>
</evidence>